<evidence type="ECO:0000313" key="2">
    <source>
        <dbReference type="EMBL" id="ERG91119.1"/>
    </source>
</evidence>
<dbReference type="HOGENOM" id="CLU_119852_0_0_2"/>
<dbReference type="EMBL" id="KE356560">
    <property type="protein sequence ID" value="ERG91119.1"/>
    <property type="molecule type" value="Genomic_DNA"/>
</dbReference>
<protein>
    <submittedName>
        <fullName evidence="2">Uncharacterized protein</fullName>
    </submittedName>
</protein>
<evidence type="ECO:0000256" key="1">
    <source>
        <dbReference type="SAM" id="MobiDB-lite"/>
    </source>
</evidence>
<reference evidence="2 3" key="1">
    <citation type="journal article" date="2013" name="PLoS ONE">
        <title>Assembly-driven community genomics of a hypersaline microbial ecosystem.</title>
        <authorList>
            <person name="Podell S."/>
            <person name="Ugalde J.A."/>
            <person name="Narasingarao P."/>
            <person name="Banfield J.F."/>
            <person name="Heidelberg K.B."/>
            <person name="Allen E.E."/>
        </authorList>
    </citation>
    <scope>NUCLEOTIDE SEQUENCE [LARGE SCALE GENOMIC DNA]</scope>
    <source>
        <strain evidence="3">J07HQW1</strain>
    </source>
</reference>
<feature type="region of interest" description="Disordered" evidence="1">
    <location>
        <begin position="131"/>
        <end position="173"/>
    </location>
</feature>
<sequence>MRYVADSLLVYDGSNPAFRAAAATVTCRLSNIRPVRWESKSVQRILEAQFNGHPFVFALIEDETIYVGAATIRRILEEYNAATPLIETLERLYPVAAGPFGRLVHGREPADINGSFSLNPAAEKHLISLRQRQHIPVEEMDTKTSDIEDQGKQKQKHEDDDNETDSLGASREQ</sequence>
<accession>U1MMV9</accession>
<organism evidence="2 3">
    <name type="scientific">Haloquadratum walsbyi J07HQW1</name>
    <dbReference type="NCBI Taxonomy" id="1238424"/>
    <lineage>
        <taxon>Archaea</taxon>
        <taxon>Methanobacteriati</taxon>
        <taxon>Methanobacteriota</taxon>
        <taxon>Stenosarchaea group</taxon>
        <taxon>Halobacteria</taxon>
        <taxon>Halobacteriales</taxon>
        <taxon>Haloferacaceae</taxon>
        <taxon>Haloquadratum</taxon>
    </lineage>
</organism>
<feature type="compositionally biased region" description="Basic and acidic residues" evidence="1">
    <location>
        <begin position="135"/>
        <end position="159"/>
    </location>
</feature>
<evidence type="ECO:0000313" key="3">
    <source>
        <dbReference type="Proteomes" id="UP000030649"/>
    </source>
</evidence>
<dbReference type="AlphaFoldDB" id="U1MMV9"/>
<gene>
    <name evidence="2" type="ORF">J07HQW1_01151</name>
</gene>
<dbReference type="Proteomes" id="UP000030649">
    <property type="component" value="Unassembled WGS sequence"/>
</dbReference>
<name>U1MMV9_9EURY</name>
<proteinExistence type="predicted"/>